<sequence length="33" mass="3841">MHWYDPECIGGRIIPIMILICLLIQGAYCGWFN</sequence>
<dbReference type="Proteomes" id="UP001216592">
    <property type="component" value="Segment"/>
</dbReference>
<proteinExistence type="predicted"/>
<gene>
    <name evidence="2" type="ORF">ACBA6_047</name>
</gene>
<reference evidence="2 3" key="1">
    <citation type="submission" date="2022-12" db="EMBL/GenBank/DDBJ databases">
        <title>Biological properties of newly isolated 12 Acinetobacter baumannii-specific bacteriophages.</title>
        <authorList>
            <person name="Natalia B."/>
            <person name="Marek H.A."/>
            <person name="Martyna C."/>
            <person name="Filip O."/>
            <person name="Beata W.-D."/>
            <person name="Krystyna D."/>
            <person name="Andrzej G."/>
            <person name="Ewa J.-M."/>
        </authorList>
    </citation>
    <scope>NUCLEOTIDE SEQUENCE [LARGE SCALE GENOMIC DNA]</scope>
</reference>
<keyword evidence="1" id="KW-0472">Membrane</keyword>
<keyword evidence="3" id="KW-1185">Reference proteome</keyword>
<evidence type="ECO:0000313" key="2">
    <source>
        <dbReference type="EMBL" id="WCF71636.1"/>
    </source>
</evidence>
<organism evidence="2 3">
    <name type="scientific">Acinetobacter phage Acba_6</name>
    <dbReference type="NCBI Taxonomy" id="3024175"/>
    <lineage>
        <taxon>Viruses</taxon>
        <taxon>Duplodnaviria</taxon>
        <taxon>Heunggongvirae</taxon>
        <taxon>Uroviricota</taxon>
        <taxon>Caudoviricetes</taxon>
        <taxon>Autographivirales</taxon>
        <taxon>Autoscriptoviridae</taxon>
        <taxon>Beijerinckvirinae</taxon>
        <taxon>Friunavirus</taxon>
        <taxon>Friunavirus Acba6</taxon>
    </lineage>
</organism>
<evidence type="ECO:0000313" key="3">
    <source>
        <dbReference type="Proteomes" id="UP001216592"/>
    </source>
</evidence>
<protein>
    <submittedName>
        <fullName evidence="2">Endolysin</fullName>
    </submittedName>
</protein>
<feature type="transmembrane region" description="Helical" evidence="1">
    <location>
        <begin position="12"/>
        <end position="32"/>
    </location>
</feature>
<evidence type="ECO:0000256" key="1">
    <source>
        <dbReference type="SAM" id="Phobius"/>
    </source>
</evidence>
<keyword evidence="1" id="KW-0812">Transmembrane</keyword>
<dbReference type="EMBL" id="OQ101251">
    <property type="protein sequence ID" value="WCF71636.1"/>
    <property type="molecule type" value="Genomic_DNA"/>
</dbReference>
<keyword evidence="1" id="KW-1133">Transmembrane helix</keyword>
<name>A0AAE9X5S5_9CAUD</name>
<accession>A0AAE9X5S5</accession>